<feature type="transmembrane region" description="Helical" evidence="6">
    <location>
        <begin position="634"/>
        <end position="662"/>
    </location>
</feature>
<evidence type="ECO:0000313" key="8">
    <source>
        <dbReference type="Proteomes" id="UP001266099"/>
    </source>
</evidence>
<feature type="transmembrane region" description="Helical" evidence="6">
    <location>
        <begin position="759"/>
        <end position="776"/>
    </location>
</feature>
<feature type="transmembrane region" description="Helical" evidence="6">
    <location>
        <begin position="668"/>
        <end position="685"/>
    </location>
</feature>
<feature type="transmembrane region" description="Helical" evidence="6">
    <location>
        <begin position="1148"/>
        <end position="1167"/>
    </location>
</feature>
<name>A0ABU1T1K8_9ACTO</name>
<protein>
    <submittedName>
        <fullName evidence="7">GT2 family glycosyltransferase</fullName>
    </submittedName>
</protein>
<keyword evidence="6" id="KW-0472">Membrane</keyword>
<evidence type="ECO:0000313" key="7">
    <source>
        <dbReference type="EMBL" id="MDR6939264.1"/>
    </source>
</evidence>
<gene>
    <name evidence="7" type="ORF">J2S36_000807</name>
</gene>
<comment type="similarity">
    <text evidence="2">Belongs to the glycosyltransferase 2 family.</text>
</comment>
<proteinExistence type="inferred from homology"/>
<keyword evidence="6" id="KW-1133">Transmembrane helix</keyword>
<dbReference type="SUPFAM" id="SSF53448">
    <property type="entry name" value="Nucleotide-diphospho-sugar transferases"/>
    <property type="match status" value="1"/>
</dbReference>
<dbReference type="InterPro" id="IPR029044">
    <property type="entry name" value="Nucleotide-diphossugar_trans"/>
</dbReference>
<evidence type="ECO:0000256" key="1">
    <source>
        <dbReference type="ARBA" id="ARBA00004776"/>
    </source>
</evidence>
<dbReference type="Gene3D" id="3.90.550.10">
    <property type="entry name" value="Spore Coat Polysaccharide Biosynthesis Protein SpsA, Chain A"/>
    <property type="match status" value="1"/>
</dbReference>
<comment type="caution">
    <text evidence="7">The sequence shown here is derived from an EMBL/GenBank/DDBJ whole genome shotgun (WGS) entry which is preliminary data.</text>
</comment>
<feature type="compositionally biased region" description="Polar residues" evidence="5">
    <location>
        <begin position="52"/>
        <end position="61"/>
    </location>
</feature>
<sequence length="1174" mass="127234">MGRNSDPKSAIAKQHTAPDQEETDGQTHFRTPIAALSSAPSATTAASGIPSLESTSSNYDSDPSKDAVFAIVVYHAEPIMYLEDTLNALAAQTSPLTQVTVAVAKDFPDSKQAQKHELISDICANLSAASGIDFRCVHTPEAKNFGQSIQAAITQIALPAADNSWLWLLHTDSAPLPDALAQMIKMGSDSRRIAAVGPKQIFWNAHPDGSYDLLAVGIKATRSARRVPEIIPGERDQGQLDRQDDVLAIGSAGSLIRAAVYHELSGFDPSLGPFGDGLEFSRRLHVAGYRVVVCPAARIRHAQLSLRPELTNLIGHTAIPAGTNLDPDARISAQTAAQSFGSRRFAQIFNALLAAPTILLPLFWIGFVLLSFPRALIRCAWRDFTRARGELHAGLKILGYFPNILAGRKNIAKISRSAAGLRDLEATNRDVRKAKRAHREANIEARKMAGMPDPLTLQAQQSLARYQRRGCYLALFTVLLMTAVLFIPYFASGTLSGGQLAGDSATGIKIWHTAMQSWMHTGDGTTNNLDPLWLCYLPFLLLGAPFGATLGLTVTISLYITPIIGVLGAYLFTGHFTRAWLVRYVLAIFWMLAPGFITALHDGRIGPALLHAVLPFFAWAFLRARAGHSGGIGICAITLALICAAAPIFLPLSAVLTLWMLLRHRRWAWLWLPVPALVLLTPQLIQLRGAAVLSYLFANPGVPMPNFAAPIAVFGGFPDADLSPDLWTIVAFSCFGGLLLSAIFALLRGGALARQVRSGWVIYLFGTIFALATLYLPQTVTSRFSQIQQGSPWHGSFLSVAWLGLLISLAAGTHGLRASLKARNFGFAQILSALAIFLVPVSMCGLFITALAFQFAPEQRVLTADSGEKLPAIAKNQSTSANRSRLLAISAVRDAQNTPDQSTYHAELWRADGIALHEFSMLHNRTENNGKLQNLASADLAQIIADLLVATPDSAARLQEHGVGVVLVPPASAQQLKHIAGITNDPNESKRIDSQQNSATDILLKDDLIQGQDMIQLSTPARDELISALQRVPGLEYVTENEKGVFWRVQPANGHDISARAWITDESGKITAIASREYDLQTEIKLPESGIIQMAERADDHWQASFNGIVLSPTQAANGWAQAWEIPQSAANSVGELRIWHDDPIHKWLFVIQLLIALVSIVVALPLRTKKAGD</sequence>
<evidence type="ECO:0000256" key="3">
    <source>
        <dbReference type="ARBA" id="ARBA00022676"/>
    </source>
</evidence>
<keyword evidence="3" id="KW-0328">Glycosyltransferase</keyword>
<reference evidence="7 8" key="1">
    <citation type="submission" date="2023-07" db="EMBL/GenBank/DDBJ databases">
        <title>Sequencing the genomes of 1000 actinobacteria strains.</title>
        <authorList>
            <person name="Klenk H.-P."/>
        </authorList>
    </citation>
    <scope>NUCLEOTIDE SEQUENCE [LARGE SCALE GENOMIC DNA]</scope>
    <source>
        <strain evidence="7 8">DSM 15539</strain>
    </source>
</reference>
<accession>A0ABU1T1K8</accession>
<dbReference type="Proteomes" id="UP001266099">
    <property type="component" value="Unassembled WGS sequence"/>
</dbReference>
<keyword evidence="8" id="KW-1185">Reference proteome</keyword>
<feature type="transmembrane region" description="Helical" evidence="6">
    <location>
        <begin position="546"/>
        <end position="573"/>
    </location>
</feature>
<organism evidence="7 8">
    <name type="scientific">Arcanobacterium hippocoleae</name>
    <dbReference type="NCBI Taxonomy" id="149017"/>
    <lineage>
        <taxon>Bacteria</taxon>
        <taxon>Bacillati</taxon>
        <taxon>Actinomycetota</taxon>
        <taxon>Actinomycetes</taxon>
        <taxon>Actinomycetales</taxon>
        <taxon>Actinomycetaceae</taxon>
        <taxon>Arcanobacterium</taxon>
    </lineage>
</organism>
<feature type="transmembrane region" description="Helical" evidence="6">
    <location>
        <begin position="692"/>
        <end position="714"/>
    </location>
</feature>
<evidence type="ECO:0000256" key="6">
    <source>
        <dbReference type="SAM" id="Phobius"/>
    </source>
</evidence>
<dbReference type="PANTHER" id="PTHR43179">
    <property type="entry name" value="RHAMNOSYLTRANSFERASE WBBL"/>
    <property type="match status" value="1"/>
</dbReference>
<feature type="transmembrane region" description="Helical" evidence="6">
    <location>
        <begin position="726"/>
        <end position="747"/>
    </location>
</feature>
<feature type="transmembrane region" description="Helical" evidence="6">
    <location>
        <begin position="348"/>
        <end position="372"/>
    </location>
</feature>
<comment type="pathway">
    <text evidence="1">Cell wall biogenesis; cell wall polysaccharide biosynthesis.</text>
</comment>
<feature type="compositionally biased region" description="Low complexity" evidence="5">
    <location>
        <begin position="31"/>
        <end position="51"/>
    </location>
</feature>
<feature type="region of interest" description="Disordered" evidence="5">
    <location>
        <begin position="1"/>
        <end position="61"/>
    </location>
</feature>
<evidence type="ECO:0000256" key="4">
    <source>
        <dbReference type="ARBA" id="ARBA00022679"/>
    </source>
</evidence>
<evidence type="ECO:0000256" key="2">
    <source>
        <dbReference type="ARBA" id="ARBA00006739"/>
    </source>
</evidence>
<keyword evidence="6" id="KW-0812">Transmembrane</keyword>
<feature type="transmembrane region" description="Helical" evidence="6">
    <location>
        <begin position="796"/>
        <end position="816"/>
    </location>
</feature>
<keyword evidence="4" id="KW-0808">Transferase</keyword>
<feature type="transmembrane region" description="Helical" evidence="6">
    <location>
        <begin position="580"/>
        <end position="599"/>
    </location>
</feature>
<evidence type="ECO:0000256" key="5">
    <source>
        <dbReference type="SAM" id="MobiDB-lite"/>
    </source>
</evidence>
<dbReference type="RefSeq" id="WP_309955815.1">
    <property type="nucleotide sequence ID" value="NZ_JAVDUJ010000001.1"/>
</dbReference>
<dbReference type="Pfam" id="PF13641">
    <property type="entry name" value="Glyco_tranf_2_3"/>
    <property type="match status" value="1"/>
</dbReference>
<dbReference type="EMBL" id="JAVDUJ010000001">
    <property type="protein sequence ID" value="MDR6939264.1"/>
    <property type="molecule type" value="Genomic_DNA"/>
</dbReference>
<feature type="transmembrane region" description="Helical" evidence="6">
    <location>
        <begin position="828"/>
        <end position="853"/>
    </location>
</feature>
<feature type="transmembrane region" description="Helical" evidence="6">
    <location>
        <begin position="471"/>
        <end position="491"/>
    </location>
</feature>
<dbReference type="PANTHER" id="PTHR43179:SF12">
    <property type="entry name" value="GALACTOFURANOSYLTRANSFERASE GLFT2"/>
    <property type="match status" value="1"/>
</dbReference>
<feature type="transmembrane region" description="Helical" evidence="6">
    <location>
        <begin position="605"/>
        <end position="622"/>
    </location>
</feature>